<evidence type="ECO:0000256" key="1">
    <source>
        <dbReference type="SAM" id="Phobius"/>
    </source>
</evidence>
<dbReference type="InterPro" id="IPR019690">
    <property type="entry name" value="DUF2569"/>
</dbReference>
<keyword evidence="1" id="KW-1133">Transmembrane helix</keyword>
<evidence type="ECO:0000313" key="2">
    <source>
        <dbReference type="EMBL" id="EMP9432679.1"/>
    </source>
</evidence>
<evidence type="ECO:0000313" key="4">
    <source>
        <dbReference type="Proteomes" id="UP001495779"/>
    </source>
</evidence>
<protein>
    <submittedName>
        <fullName evidence="2">DUF2569 family protein</fullName>
    </submittedName>
</protein>
<accession>A0AAI9HZM4</accession>
<reference evidence="2" key="2">
    <citation type="submission" date="2024-02" db="EMBL/GenBank/DDBJ databases">
        <authorList>
            <consortium name="Clinical and Environmental Microbiology Branch: Whole genome sequencing antimicrobial resistance pathogens in the healthcare setting"/>
        </authorList>
    </citation>
    <scope>NUCLEOTIDE SEQUENCE</scope>
    <source>
        <strain evidence="2">2020GO-00142</strain>
    </source>
</reference>
<feature type="transmembrane region" description="Helical" evidence="1">
    <location>
        <begin position="134"/>
        <end position="158"/>
    </location>
</feature>
<feature type="transmembrane region" description="Helical" evidence="1">
    <location>
        <begin position="67"/>
        <end position="95"/>
    </location>
</feature>
<feature type="transmembrane region" description="Helical" evidence="1">
    <location>
        <begin position="107"/>
        <end position="128"/>
    </location>
</feature>
<dbReference type="Proteomes" id="UP001495779">
    <property type="component" value="Unassembled WGS sequence"/>
</dbReference>
<proteinExistence type="predicted"/>
<dbReference type="RefSeq" id="WP_154635721.1">
    <property type="nucleotide sequence ID" value="NZ_CP095443.1"/>
</dbReference>
<reference evidence="3 4" key="1">
    <citation type="submission" date="2021-04" db="EMBL/GenBank/DDBJ databases">
        <title>Determining the burden of carbapenem-resistant Enterobacterales from a tertiary public heath setting in Bangladesh: a clinical, epidemiological, and molecular study.</title>
        <authorList>
            <person name="Farzana R."/>
            <person name="Walsh T.R."/>
        </authorList>
    </citation>
    <scope>NUCLEOTIDE SEQUENCE [LARGE SCALE GENOMIC DNA]</scope>
    <source>
        <strain evidence="4">dmpro_s316</strain>
        <strain evidence="3">Dmpro_s316</strain>
    </source>
</reference>
<name>A0AAI9HZM4_PROST</name>
<evidence type="ECO:0000313" key="3">
    <source>
        <dbReference type="EMBL" id="MER5075289.1"/>
    </source>
</evidence>
<sequence>MESDTIETRWTCIECYNVEIEPHGDYCEECNKKFYTQIDGWLWFPLISLLLTIVSSLYYFFDYMIALGYYGSSTVTLNIMAIINCINIIISVITLHYFLKRSHKISYVFYGFISWKILAPIIIGISIWPSYFNWGFSISIIVDVIYAIFYGLIWGFYFHKSKRVKKTFIY</sequence>
<gene>
    <name evidence="2" type="ORF">JRA39_001718</name>
    <name evidence="3" type="ORF">KDV35_00105</name>
</gene>
<dbReference type="EMBL" id="JAGSRH010000001">
    <property type="protein sequence ID" value="MER5075289.1"/>
    <property type="molecule type" value="Genomic_DNA"/>
</dbReference>
<dbReference type="AlphaFoldDB" id="A0AAI9HZM4"/>
<keyword evidence="1" id="KW-0812">Transmembrane</keyword>
<dbReference type="EMBL" id="AAZDVE040000010">
    <property type="protein sequence ID" value="EMP9432679.1"/>
    <property type="molecule type" value="Genomic_DNA"/>
</dbReference>
<feature type="transmembrane region" description="Helical" evidence="1">
    <location>
        <begin position="41"/>
        <end position="61"/>
    </location>
</feature>
<comment type="caution">
    <text evidence="2">The sequence shown here is derived from an EMBL/GenBank/DDBJ whole genome shotgun (WGS) entry which is preliminary data.</text>
</comment>
<keyword evidence="1" id="KW-0472">Membrane</keyword>
<organism evidence="2">
    <name type="scientific">Providencia stuartii</name>
    <dbReference type="NCBI Taxonomy" id="588"/>
    <lineage>
        <taxon>Bacteria</taxon>
        <taxon>Pseudomonadati</taxon>
        <taxon>Pseudomonadota</taxon>
        <taxon>Gammaproteobacteria</taxon>
        <taxon>Enterobacterales</taxon>
        <taxon>Morganellaceae</taxon>
        <taxon>Providencia</taxon>
    </lineage>
</organism>
<dbReference type="Pfam" id="PF10754">
    <property type="entry name" value="DUF2569"/>
    <property type="match status" value="1"/>
</dbReference>